<dbReference type="EMBL" id="KN840924">
    <property type="protein sequence ID" value="KIP01116.1"/>
    <property type="molecule type" value="Genomic_DNA"/>
</dbReference>
<evidence type="ECO:0000313" key="3">
    <source>
        <dbReference type="EMBL" id="KIP01116.1"/>
    </source>
</evidence>
<reference evidence="3 4" key="1">
    <citation type="journal article" date="2014" name="PLoS Genet.">
        <title>Analysis of the Phlebiopsis gigantea genome, transcriptome and secretome provides insight into its pioneer colonization strategies of wood.</title>
        <authorList>
            <person name="Hori C."/>
            <person name="Ishida T."/>
            <person name="Igarashi K."/>
            <person name="Samejima M."/>
            <person name="Suzuki H."/>
            <person name="Master E."/>
            <person name="Ferreira P."/>
            <person name="Ruiz-Duenas F.J."/>
            <person name="Held B."/>
            <person name="Canessa P."/>
            <person name="Larrondo L.F."/>
            <person name="Schmoll M."/>
            <person name="Druzhinina I.S."/>
            <person name="Kubicek C.P."/>
            <person name="Gaskell J.A."/>
            <person name="Kersten P."/>
            <person name="St John F."/>
            <person name="Glasner J."/>
            <person name="Sabat G."/>
            <person name="Splinter BonDurant S."/>
            <person name="Syed K."/>
            <person name="Yadav J."/>
            <person name="Mgbeahuruike A.C."/>
            <person name="Kovalchuk A."/>
            <person name="Asiegbu F.O."/>
            <person name="Lackner G."/>
            <person name="Hoffmeister D."/>
            <person name="Rencoret J."/>
            <person name="Gutierrez A."/>
            <person name="Sun H."/>
            <person name="Lindquist E."/>
            <person name="Barry K."/>
            <person name="Riley R."/>
            <person name="Grigoriev I.V."/>
            <person name="Henrissat B."/>
            <person name="Kues U."/>
            <person name="Berka R.M."/>
            <person name="Martinez A.T."/>
            <person name="Covert S.F."/>
            <person name="Blanchette R.A."/>
            <person name="Cullen D."/>
        </authorList>
    </citation>
    <scope>NUCLEOTIDE SEQUENCE [LARGE SCALE GENOMIC DNA]</scope>
    <source>
        <strain evidence="3 4">11061_1 CR5-6</strain>
    </source>
</reference>
<evidence type="ECO:0000256" key="1">
    <source>
        <dbReference type="SAM" id="Phobius"/>
    </source>
</evidence>
<dbReference type="OrthoDB" id="3185525at2759"/>
<feature type="non-terminal residue" evidence="3">
    <location>
        <position position="113"/>
    </location>
</feature>
<accession>A0A0C3RP19</accession>
<feature type="transmembrane region" description="Helical" evidence="1">
    <location>
        <begin position="12"/>
        <end position="30"/>
    </location>
</feature>
<dbReference type="Pfam" id="PF20153">
    <property type="entry name" value="DUF6535"/>
    <property type="match status" value="1"/>
</dbReference>
<keyword evidence="1" id="KW-0472">Membrane</keyword>
<keyword evidence="1" id="KW-0812">Transmembrane</keyword>
<dbReference type="InterPro" id="IPR045338">
    <property type="entry name" value="DUF6535"/>
</dbReference>
<sequence length="113" mass="12384">IENWKDELNNLLVFAGLFSAVLTAFVVESYQSLQPDSASSTNQLLSQISVQLSSFTISPGFVNATSSIPSTSPVPARFRPESTDINVNLLWFLSLTLSLVAAFFTIAAQQWLR</sequence>
<evidence type="ECO:0000259" key="2">
    <source>
        <dbReference type="Pfam" id="PF20153"/>
    </source>
</evidence>
<dbReference type="STRING" id="745531.A0A0C3RP19"/>
<name>A0A0C3RP19_PHLG1</name>
<feature type="domain" description="DUF6535" evidence="2">
    <location>
        <begin position="1"/>
        <end position="113"/>
    </location>
</feature>
<proteinExistence type="predicted"/>
<dbReference type="HOGENOM" id="CLU_018688_2_1_1"/>
<protein>
    <recommendedName>
        <fullName evidence="2">DUF6535 domain-containing protein</fullName>
    </recommendedName>
</protein>
<keyword evidence="1" id="KW-1133">Transmembrane helix</keyword>
<organism evidence="3 4">
    <name type="scientific">Phlebiopsis gigantea (strain 11061_1 CR5-6)</name>
    <name type="common">White-rot fungus</name>
    <name type="synonym">Peniophora gigantea</name>
    <dbReference type="NCBI Taxonomy" id="745531"/>
    <lineage>
        <taxon>Eukaryota</taxon>
        <taxon>Fungi</taxon>
        <taxon>Dikarya</taxon>
        <taxon>Basidiomycota</taxon>
        <taxon>Agaricomycotina</taxon>
        <taxon>Agaricomycetes</taxon>
        <taxon>Polyporales</taxon>
        <taxon>Phanerochaetaceae</taxon>
        <taxon>Phlebiopsis</taxon>
    </lineage>
</organism>
<feature type="non-terminal residue" evidence="3">
    <location>
        <position position="1"/>
    </location>
</feature>
<dbReference type="Proteomes" id="UP000053257">
    <property type="component" value="Unassembled WGS sequence"/>
</dbReference>
<feature type="transmembrane region" description="Helical" evidence="1">
    <location>
        <begin position="89"/>
        <end position="108"/>
    </location>
</feature>
<keyword evidence="4" id="KW-1185">Reference proteome</keyword>
<gene>
    <name evidence="3" type="ORF">PHLGIDRAFT_56054</name>
</gene>
<evidence type="ECO:0000313" key="4">
    <source>
        <dbReference type="Proteomes" id="UP000053257"/>
    </source>
</evidence>
<dbReference type="AlphaFoldDB" id="A0A0C3RP19"/>